<comment type="caution">
    <text evidence="3">The sequence shown here is derived from an EMBL/GenBank/DDBJ whole genome shotgun (WGS) entry which is preliminary data.</text>
</comment>
<dbReference type="InterPro" id="IPR036514">
    <property type="entry name" value="SGNH_hydro_sf"/>
</dbReference>
<name>A0ABD3G364_9STRA</name>
<dbReference type="EMBL" id="JBIMZQ010000002">
    <property type="protein sequence ID" value="KAL3673592.1"/>
    <property type="molecule type" value="Genomic_DNA"/>
</dbReference>
<dbReference type="Gene3D" id="3.40.50.1110">
    <property type="entry name" value="SGNH hydrolase"/>
    <property type="match status" value="1"/>
</dbReference>
<dbReference type="InterPro" id="IPR013830">
    <property type="entry name" value="SGNH_hydro"/>
</dbReference>
<dbReference type="Pfam" id="PF13472">
    <property type="entry name" value="Lipase_GDSL_2"/>
    <property type="match status" value="1"/>
</dbReference>
<evidence type="ECO:0000256" key="1">
    <source>
        <dbReference type="SAM" id="SignalP"/>
    </source>
</evidence>
<dbReference type="Proteomes" id="UP001632037">
    <property type="component" value="Unassembled WGS sequence"/>
</dbReference>
<dbReference type="CDD" id="cd00229">
    <property type="entry name" value="SGNH_hydrolase"/>
    <property type="match status" value="1"/>
</dbReference>
<proteinExistence type="predicted"/>
<feature type="signal peptide" evidence="1">
    <location>
        <begin position="1"/>
        <end position="28"/>
    </location>
</feature>
<reference evidence="3 4" key="1">
    <citation type="submission" date="2024-09" db="EMBL/GenBank/DDBJ databases">
        <title>Genome sequencing and assembly of Phytophthora oleae, isolate VK10A, causative agent of rot of olive drupes.</title>
        <authorList>
            <person name="Conti Taguali S."/>
            <person name="Riolo M."/>
            <person name="La Spada F."/>
            <person name="Cacciola S.O."/>
            <person name="Dionisio G."/>
        </authorList>
    </citation>
    <scope>NUCLEOTIDE SEQUENCE [LARGE SCALE GENOMIC DNA]</scope>
    <source>
        <strain evidence="3 4">VK10A</strain>
    </source>
</reference>
<sequence length="235" mass="26028">MLAELRAFLALVWWHICHFLAYHLHVRGLKPTSQFLHKVVVIGDDFAAGIGDYITIGSGGGIAEYLEKIVAFDDKVRHNWAIINAGVPGSTTADWLMTSPKKYFKNVFTSRAMSDASIVIIILGSAEIRKSGAAEHEMRRNLIKICDTLRKKGKQVCLATVASPDPTATDTDSASSTLNTALEQFCKSTSTEESPVILGPRLDTYAFRREGALCFDKYHFNSQVRRQSIAEARFS</sequence>
<organism evidence="3 4">
    <name type="scientific">Phytophthora oleae</name>
    <dbReference type="NCBI Taxonomy" id="2107226"/>
    <lineage>
        <taxon>Eukaryota</taxon>
        <taxon>Sar</taxon>
        <taxon>Stramenopiles</taxon>
        <taxon>Oomycota</taxon>
        <taxon>Peronosporomycetes</taxon>
        <taxon>Peronosporales</taxon>
        <taxon>Peronosporaceae</taxon>
        <taxon>Phytophthora</taxon>
    </lineage>
</organism>
<accession>A0ABD3G364</accession>
<evidence type="ECO:0000313" key="3">
    <source>
        <dbReference type="EMBL" id="KAL3673592.1"/>
    </source>
</evidence>
<dbReference type="SUPFAM" id="SSF52266">
    <property type="entry name" value="SGNH hydrolase"/>
    <property type="match status" value="1"/>
</dbReference>
<gene>
    <name evidence="3" type="ORF">V7S43_001295</name>
</gene>
<evidence type="ECO:0000259" key="2">
    <source>
        <dbReference type="Pfam" id="PF13472"/>
    </source>
</evidence>
<evidence type="ECO:0000313" key="4">
    <source>
        <dbReference type="Proteomes" id="UP001632037"/>
    </source>
</evidence>
<feature type="domain" description="SGNH hydrolase-type esterase" evidence="2">
    <location>
        <begin position="41"/>
        <end position="222"/>
    </location>
</feature>
<keyword evidence="4" id="KW-1185">Reference proteome</keyword>
<dbReference type="AlphaFoldDB" id="A0ABD3G364"/>
<feature type="chain" id="PRO_5044776394" description="SGNH hydrolase-type esterase domain-containing protein" evidence="1">
    <location>
        <begin position="29"/>
        <end position="235"/>
    </location>
</feature>
<protein>
    <recommendedName>
        <fullName evidence="2">SGNH hydrolase-type esterase domain-containing protein</fullName>
    </recommendedName>
</protein>
<keyword evidence="1" id="KW-0732">Signal</keyword>